<organism evidence="1 2">
    <name type="scientific">Taenia crassiceps</name>
    <dbReference type="NCBI Taxonomy" id="6207"/>
    <lineage>
        <taxon>Eukaryota</taxon>
        <taxon>Metazoa</taxon>
        <taxon>Spiralia</taxon>
        <taxon>Lophotrochozoa</taxon>
        <taxon>Platyhelminthes</taxon>
        <taxon>Cestoda</taxon>
        <taxon>Eucestoda</taxon>
        <taxon>Cyclophyllidea</taxon>
        <taxon>Taeniidae</taxon>
        <taxon>Taenia</taxon>
    </lineage>
</organism>
<comment type="caution">
    <text evidence="1">The sequence shown here is derived from an EMBL/GenBank/DDBJ whole genome shotgun (WGS) entry which is preliminary data.</text>
</comment>
<dbReference type="EMBL" id="JAKROA010000004">
    <property type="protein sequence ID" value="KAL5107225.1"/>
    <property type="molecule type" value="Genomic_DNA"/>
</dbReference>
<reference evidence="1 2" key="1">
    <citation type="journal article" date="2022" name="Front. Cell. Infect. Microbiol.">
        <title>The Genomes of Two Strains of Taenia crassiceps the Animal Model for the Study of Human Cysticercosis.</title>
        <authorList>
            <person name="Bobes R.J."/>
            <person name="Estrada K."/>
            <person name="Rios-Valencia D.G."/>
            <person name="Calderon-Gallegos A."/>
            <person name="de la Torre P."/>
            <person name="Carrero J.C."/>
            <person name="Sanchez-Flores A."/>
            <person name="Laclette J.P."/>
        </authorList>
    </citation>
    <scope>NUCLEOTIDE SEQUENCE [LARGE SCALE GENOMIC DNA]</scope>
    <source>
        <strain evidence="1">WFUcys</strain>
    </source>
</reference>
<proteinExistence type="predicted"/>
<name>A0ABR4QC42_9CEST</name>
<evidence type="ECO:0000313" key="1">
    <source>
        <dbReference type="EMBL" id="KAL5107225.1"/>
    </source>
</evidence>
<sequence>MDVMVRVHTIYCKMKVLVLSNLLCVVLLALLAGDITSVTARLPRHRFLAEEPDSGDFFDTEAGDDDVYGEVPRLRHHGRKFFKKTTSQSCRVNRRCKGKPGELSISATKNSFYIDLRFVSPVGTTSVPIVSRTVDFCIIANE</sequence>
<keyword evidence="2" id="KW-1185">Reference proteome</keyword>
<accession>A0ABR4QC42</accession>
<protein>
    <submittedName>
        <fullName evidence="1">Uncharacterized protein</fullName>
    </submittedName>
</protein>
<dbReference type="Proteomes" id="UP001651158">
    <property type="component" value="Unassembled WGS sequence"/>
</dbReference>
<gene>
    <name evidence="1" type="ORF">TcWFU_000224</name>
</gene>
<evidence type="ECO:0000313" key="2">
    <source>
        <dbReference type="Proteomes" id="UP001651158"/>
    </source>
</evidence>